<dbReference type="PROSITE" id="PS51199">
    <property type="entry name" value="SF4_HELICASE"/>
    <property type="match status" value="1"/>
</dbReference>
<dbReference type="RefSeq" id="WP_088754698.1">
    <property type="nucleotide sequence ID" value="NZ_NJGV01000006.1"/>
</dbReference>
<sequence>MHLIPDSIDFSAFMDEPPAEHRVVPASSMLDAVIDHFFKPVDAPKVQMGWHKTHGDFEFRPAEVSLWAGINGHGKSQVVGQVSLDLMDQDQRVCVASLEMAPTKVMARMARQAGGRLDVTIPFLKTFHRWTDNRLWIYDHVGTTDPRTILAVIRYSVEKFGVQHFVVDNLAKVVEREDDYNAQKSFVNSLCTVAKDTGVHVHLVLHVKKGQSEHAVPGKFDIKGSGAIADLVDNVWIVWRNKAKEEEFREGNHEHADDPDCLLKLEKQRHGETEGSYRLWFHPGSMQYLESRHDRPRVYRIEPGITGAEVEF</sequence>
<comment type="caution">
    <text evidence="2">The sequence shown here is derived from an EMBL/GenBank/DDBJ whole genome shotgun (WGS) entry which is preliminary data.</text>
</comment>
<dbReference type="Proteomes" id="UP000214747">
    <property type="component" value="Unassembled WGS sequence"/>
</dbReference>
<dbReference type="PANTHER" id="PTHR12873:SF0">
    <property type="entry name" value="TWINKLE MTDNA HELICASE"/>
    <property type="match status" value="1"/>
</dbReference>
<dbReference type="GO" id="GO:0006260">
    <property type="term" value="P:DNA replication"/>
    <property type="evidence" value="ECO:0007669"/>
    <property type="project" value="InterPro"/>
</dbReference>
<evidence type="ECO:0000259" key="1">
    <source>
        <dbReference type="PROSITE" id="PS51199"/>
    </source>
</evidence>
<dbReference type="GO" id="GO:0005524">
    <property type="term" value="F:ATP binding"/>
    <property type="evidence" value="ECO:0007669"/>
    <property type="project" value="InterPro"/>
</dbReference>
<accession>A0A225SVT8</accession>
<evidence type="ECO:0000313" key="3">
    <source>
        <dbReference type="Proteomes" id="UP000214747"/>
    </source>
</evidence>
<dbReference type="InterPro" id="IPR027032">
    <property type="entry name" value="Twinkle-like"/>
</dbReference>
<dbReference type="PANTHER" id="PTHR12873">
    <property type="entry name" value="T7-LIKE MITOCHONDRIAL DNA HELICASE"/>
    <property type="match status" value="1"/>
</dbReference>
<organism evidence="2 3">
    <name type="scientific">Herbaspirillum aquaticum</name>
    <dbReference type="NCBI Taxonomy" id="568783"/>
    <lineage>
        <taxon>Bacteria</taxon>
        <taxon>Pseudomonadati</taxon>
        <taxon>Pseudomonadota</taxon>
        <taxon>Betaproteobacteria</taxon>
        <taxon>Burkholderiales</taxon>
        <taxon>Oxalobacteraceae</taxon>
        <taxon>Herbaspirillum</taxon>
    </lineage>
</organism>
<dbReference type="EMBL" id="NJGV01000006">
    <property type="protein sequence ID" value="OWY35283.1"/>
    <property type="molecule type" value="Genomic_DNA"/>
</dbReference>
<feature type="domain" description="SF4 helicase" evidence="1">
    <location>
        <begin position="39"/>
        <end position="295"/>
    </location>
</feature>
<protein>
    <recommendedName>
        <fullName evidence="1">SF4 helicase domain-containing protein</fullName>
    </recommendedName>
</protein>
<dbReference type="Gene3D" id="3.40.50.300">
    <property type="entry name" value="P-loop containing nucleotide triphosphate hydrolases"/>
    <property type="match status" value="1"/>
</dbReference>
<keyword evidence="3" id="KW-1185">Reference proteome</keyword>
<dbReference type="AlphaFoldDB" id="A0A225SVT8"/>
<name>A0A225SVT8_9BURK</name>
<dbReference type="Pfam" id="PF03796">
    <property type="entry name" value="DnaB_C"/>
    <property type="match status" value="1"/>
</dbReference>
<evidence type="ECO:0000313" key="2">
    <source>
        <dbReference type="EMBL" id="OWY35283.1"/>
    </source>
</evidence>
<proteinExistence type="predicted"/>
<dbReference type="GO" id="GO:0003697">
    <property type="term" value="F:single-stranded DNA binding"/>
    <property type="evidence" value="ECO:0007669"/>
    <property type="project" value="InterPro"/>
</dbReference>
<dbReference type="InterPro" id="IPR027417">
    <property type="entry name" value="P-loop_NTPase"/>
</dbReference>
<dbReference type="SUPFAM" id="SSF52540">
    <property type="entry name" value="P-loop containing nucleoside triphosphate hydrolases"/>
    <property type="match status" value="1"/>
</dbReference>
<dbReference type="InterPro" id="IPR007694">
    <property type="entry name" value="DNA_helicase_DnaB-like_C"/>
</dbReference>
<dbReference type="GO" id="GO:0043139">
    <property type="term" value="F:5'-3' DNA helicase activity"/>
    <property type="evidence" value="ECO:0007669"/>
    <property type="project" value="InterPro"/>
</dbReference>
<reference evidence="2 3" key="1">
    <citation type="journal article" date="2010" name="Int. J. Syst. Evol. Microbiol.">
        <title>Reclassification of Herbaspirillum putei as a later heterotypic synonym of Herbaspirillum huttiense, with the description of H. huttiense subsp. huttiense subsp. nov. and H. huttiense subsp. putei subsp. nov., comb. nov., and description of Herbaspirillum aquaticum sp. nov.</title>
        <authorList>
            <person name="Dobritsa A.P."/>
            <person name="Reddy M.C."/>
            <person name="Samadpour M."/>
        </authorList>
    </citation>
    <scope>NUCLEOTIDE SEQUENCE [LARGE SCALE GENOMIC DNA]</scope>
    <source>
        <strain evidence="2 3">IEH 4430</strain>
    </source>
</reference>
<gene>
    <name evidence="2" type="ORF">CEJ45_08395</name>
</gene>